<evidence type="ECO:0000313" key="19">
    <source>
        <dbReference type="Proteomes" id="UP000217265"/>
    </source>
</evidence>
<keyword evidence="9 15" id="KW-0822">Tryptophan biosynthesis</keyword>
<dbReference type="Pfam" id="PF04715">
    <property type="entry name" value="Anth_synt_I_N"/>
    <property type="match status" value="1"/>
</dbReference>
<dbReference type="Gene3D" id="3.60.120.10">
    <property type="entry name" value="Anthranilate synthase"/>
    <property type="match status" value="1"/>
</dbReference>
<dbReference type="AlphaFoldDB" id="A0A290QEK2"/>
<dbReference type="InterPro" id="IPR005801">
    <property type="entry name" value="ADC_synthase"/>
</dbReference>
<dbReference type="PRINTS" id="PR00095">
    <property type="entry name" value="ANTSNTHASEI"/>
</dbReference>
<evidence type="ECO:0000256" key="3">
    <source>
        <dbReference type="ARBA" id="ARBA00009562"/>
    </source>
</evidence>
<dbReference type="EC" id="4.1.3.27" evidence="5 15"/>
<dbReference type="OrthoDB" id="9803598at2"/>
<dbReference type="PANTHER" id="PTHR11236">
    <property type="entry name" value="AMINOBENZOATE/ANTHRANILATE SYNTHASE"/>
    <property type="match status" value="1"/>
</dbReference>
<evidence type="ECO:0000256" key="15">
    <source>
        <dbReference type="RuleBase" id="RU364045"/>
    </source>
</evidence>
<dbReference type="InterPro" id="IPR015890">
    <property type="entry name" value="Chorismate_C"/>
</dbReference>
<evidence type="ECO:0000256" key="4">
    <source>
        <dbReference type="ARBA" id="ARBA00011575"/>
    </source>
</evidence>
<organism evidence="18 19">
    <name type="scientific">Nibricoccus aquaticus</name>
    <dbReference type="NCBI Taxonomy" id="2576891"/>
    <lineage>
        <taxon>Bacteria</taxon>
        <taxon>Pseudomonadati</taxon>
        <taxon>Verrucomicrobiota</taxon>
        <taxon>Opitutia</taxon>
        <taxon>Opitutales</taxon>
        <taxon>Opitutaceae</taxon>
        <taxon>Nibricoccus</taxon>
    </lineage>
</organism>
<dbReference type="UniPathway" id="UPA00035">
    <property type="reaction ID" value="UER00040"/>
</dbReference>
<evidence type="ECO:0000256" key="5">
    <source>
        <dbReference type="ARBA" id="ARBA00012266"/>
    </source>
</evidence>
<dbReference type="EMBL" id="CP023344">
    <property type="protein sequence ID" value="ATC62771.1"/>
    <property type="molecule type" value="Genomic_DNA"/>
</dbReference>
<evidence type="ECO:0000256" key="8">
    <source>
        <dbReference type="ARBA" id="ARBA00022723"/>
    </source>
</evidence>
<evidence type="ECO:0000256" key="7">
    <source>
        <dbReference type="ARBA" id="ARBA00022605"/>
    </source>
</evidence>
<dbReference type="KEGG" id="vbh:CMV30_01630"/>
<evidence type="ECO:0000256" key="13">
    <source>
        <dbReference type="ARBA" id="ARBA00025634"/>
    </source>
</evidence>
<keyword evidence="19" id="KW-1185">Reference proteome</keyword>
<protein>
    <recommendedName>
        <fullName evidence="6 15">Anthranilate synthase component 1</fullName>
        <ecNumber evidence="5 15">4.1.3.27</ecNumber>
    </recommendedName>
</protein>
<comment type="subunit">
    <text evidence="4 15">Heterotetramer consisting of two non-identical subunits: a beta subunit (TrpG) and a large alpha subunit (TrpE).</text>
</comment>
<evidence type="ECO:0000256" key="6">
    <source>
        <dbReference type="ARBA" id="ARBA00020653"/>
    </source>
</evidence>
<dbReference type="InterPro" id="IPR019999">
    <property type="entry name" value="Anth_synth_I-like"/>
</dbReference>
<dbReference type="GO" id="GO:0000162">
    <property type="term" value="P:L-tryptophan biosynthetic process"/>
    <property type="evidence" value="ECO:0007669"/>
    <property type="project" value="UniProtKB-UniPathway"/>
</dbReference>
<dbReference type="Proteomes" id="UP000217265">
    <property type="component" value="Chromosome"/>
</dbReference>
<gene>
    <name evidence="15 18" type="primary">trpE</name>
    <name evidence="18" type="ORF">CMV30_01630</name>
</gene>
<dbReference type="Pfam" id="PF00425">
    <property type="entry name" value="Chorismate_bind"/>
    <property type="match status" value="1"/>
</dbReference>
<keyword evidence="7 15" id="KW-0028">Amino-acid biosynthesis</keyword>
<feature type="domain" description="Anthranilate synthase component I N-terminal" evidence="17">
    <location>
        <begin position="30"/>
        <end position="171"/>
    </location>
</feature>
<dbReference type="PANTHER" id="PTHR11236:SF48">
    <property type="entry name" value="ISOCHORISMATE SYNTHASE MENF"/>
    <property type="match status" value="1"/>
</dbReference>
<dbReference type="InterPro" id="IPR005256">
    <property type="entry name" value="Anth_synth_I_PabB"/>
</dbReference>
<feature type="domain" description="Chorismate-utilising enzyme C-terminal" evidence="16">
    <location>
        <begin position="228"/>
        <end position="479"/>
    </location>
</feature>
<keyword evidence="11 15" id="KW-0057">Aromatic amino acid biosynthesis</keyword>
<dbReference type="GO" id="GO:0004049">
    <property type="term" value="F:anthranilate synthase activity"/>
    <property type="evidence" value="ECO:0007669"/>
    <property type="project" value="UniProtKB-EC"/>
</dbReference>
<dbReference type="NCBIfam" id="TIGR00564">
    <property type="entry name" value="trpE_most"/>
    <property type="match status" value="1"/>
</dbReference>
<keyword evidence="12 15" id="KW-0456">Lyase</keyword>
<reference evidence="18 19" key="1">
    <citation type="submission" date="2017-09" db="EMBL/GenBank/DDBJ databases">
        <title>Complete genome sequence of Verrucomicrobial strain HZ-65, isolated from freshwater.</title>
        <authorList>
            <person name="Choi A."/>
        </authorList>
    </citation>
    <scope>NUCLEOTIDE SEQUENCE [LARGE SCALE GENOMIC DNA]</scope>
    <source>
        <strain evidence="18 19">HZ-65</strain>
    </source>
</reference>
<evidence type="ECO:0000256" key="1">
    <source>
        <dbReference type="ARBA" id="ARBA00001946"/>
    </source>
</evidence>
<evidence type="ECO:0000256" key="11">
    <source>
        <dbReference type="ARBA" id="ARBA00023141"/>
    </source>
</evidence>
<dbReference type="GO" id="GO:0046872">
    <property type="term" value="F:metal ion binding"/>
    <property type="evidence" value="ECO:0007669"/>
    <property type="project" value="UniProtKB-KW"/>
</dbReference>
<evidence type="ECO:0000259" key="16">
    <source>
        <dbReference type="Pfam" id="PF00425"/>
    </source>
</evidence>
<evidence type="ECO:0000256" key="10">
    <source>
        <dbReference type="ARBA" id="ARBA00022842"/>
    </source>
</evidence>
<comment type="function">
    <text evidence="13 15">Part of a heterotetrameric complex that catalyzes the two-step biosynthesis of anthranilate, an intermediate in the biosynthesis of L-tryptophan. In the first step, the glutamine-binding beta subunit (TrpG) of anthranilate synthase (AS) provides the glutamine amidotransferase activity which generates ammonia as a substrate that, along with chorismate, is used in the second step, catalyzed by the large alpha subunit of AS (TrpE) to produce anthranilate. In the absence of TrpG, TrpE can synthesize anthranilate directly from chorismate and high concentrations of ammonia.</text>
</comment>
<keyword evidence="10 15" id="KW-0460">Magnesium</keyword>
<comment type="similarity">
    <text evidence="3 15">Belongs to the anthranilate synthase component I family.</text>
</comment>
<dbReference type="SUPFAM" id="SSF56322">
    <property type="entry name" value="ADC synthase"/>
    <property type="match status" value="1"/>
</dbReference>
<comment type="cofactor">
    <cofactor evidence="1 15">
        <name>Mg(2+)</name>
        <dbReference type="ChEBI" id="CHEBI:18420"/>
    </cofactor>
</comment>
<accession>A0A290QEK2</accession>
<evidence type="ECO:0000256" key="14">
    <source>
        <dbReference type="ARBA" id="ARBA00047683"/>
    </source>
</evidence>
<comment type="catalytic activity">
    <reaction evidence="14 15">
        <text>chorismate + L-glutamine = anthranilate + pyruvate + L-glutamate + H(+)</text>
        <dbReference type="Rhea" id="RHEA:21732"/>
        <dbReference type="ChEBI" id="CHEBI:15361"/>
        <dbReference type="ChEBI" id="CHEBI:15378"/>
        <dbReference type="ChEBI" id="CHEBI:16567"/>
        <dbReference type="ChEBI" id="CHEBI:29748"/>
        <dbReference type="ChEBI" id="CHEBI:29985"/>
        <dbReference type="ChEBI" id="CHEBI:58359"/>
        <dbReference type="EC" id="4.1.3.27"/>
    </reaction>
</comment>
<evidence type="ECO:0000313" key="18">
    <source>
        <dbReference type="EMBL" id="ATC62771.1"/>
    </source>
</evidence>
<evidence type="ECO:0000256" key="12">
    <source>
        <dbReference type="ARBA" id="ARBA00023239"/>
    </source>
</evidence>
<sequence>MNIFPCKDAFLCLASQGNVIPVYTDLMADFETPVSAYAKLKETGPSYLLESVEGGENLSRYSFIGCRPRKIFACGPKTTEIRVPGKPIQTIPTPQDPLTLIQTEMAQHKPVNIPGLPRFTGGAVGFISYEYVSRIEPSVPTAKSDVLGLPVIYFMLTDSLLTFDRAKQTLRLCVNAHIAADPAAAYDAAVTELNHLHSLLRRPSSLAPAPLVDPGKIIVPPGNFTQPVFEGVVDGVKEYIRSGDIIQVVPSQRFTKPFAKSPLDLYRALRTVNPSPYMFVLDTGDFAIVGASPEVHVRLTDGLVEIRPIAGTRKRGLTHADDLALEKDLLADQKERAEHLMLVDLARNDIGRVCQFGSVTVPEMMVIERYSHVMHIVSQVEGKISPDKNAYDLMRATFPAGTVSGAPKIRAMQIIAENEPSQRGFYAGALGYFGYDGNSDTCIMLRTALIKDGHIHIQSGAGVVADSVPEAEYQETVNKASALFKAVAIAEKF</sequence>
<comment type="pathway">
    <text evidence="2 15">Amino-acid biosynthesis; L-tryptophan biosynthesis; L-tryptophan from chorismate: step 1/5.</text>
</comment>
<name>A0A290QEK2_9BACT</name>
<dbReference type="RefSeq" id="WP_096054406.1">
    <property type="nucleotide sequence ID" value="NZ_CP023344.1"/>
</dbReference>
<dbReference type="InterPro" id="IPR006805">
    <property type="entry name" value="Anth_synth_I_N"/>
</dbReference>
<keyword evidence="8 15" id="KW-0479">Metal-binding</keyword>
<evidence type="ECO:0000256" key="2">
    <source>
        <dbReference type="ARBA" id="ARBA00004873"/>
    </source>
</evidence>
<evidence type="ECO:0000259" key="17">
    <source>
        <dbReference type="Pfam" id="PF04715"/>
    </source>
</evidence>
<evidence type="ECO:0000256" key="9">
    <source>
        <dbReference type="ARBA" id="ARBA00022822"/>
    </source>
</evidence>
<proteinExistence type="inferred from homology"/>